<keyword evidence="12" id="KW-1185">Reference proteome</keyword>
<evidence type="ECO:0000256" key="6">
    <source>
        <dbReference type="ARBA" id="ARBA00022692"/>
    </source>
</evidence>
<evidence type="ECO:0000259" key="10">
    <source>
        <dbReference type="PROSITE" id="PS52015"/>
    </source>
</evidence>
<evidence type="ECO:0000256" key="1">
    <source>
        <dbReference type="ARBA" id="ARBA00004383"/>
    </source>
</evidence>
<evidence type="ECO:0000256" key="4">
    <source>
        <dbReference type="ARBA" id="ARBA00022475"/>
    </source>
</evidence>
<evidence type="ECO:0000256" key="5">
    <source>
        <dbReference type="ARBA" id="ARBA00022519"/>
    </source>
</evidence>
<dbReference type="InterPro" id="IPR006260">
    <property type="entry name" value="TonB/TolA_C"/>
</dbReference>
<evidence type="ECO:0000313" key="12">
    <source>
        <dbReference type="Proteomes" id="UP000831390"/>
    </source>
</evidence>
<accession>A0ABY4B6T4</accession>
<dbReference type="PROSITE" id="PS52015">
    <property type="entry name" value="TONB_CTD"/>
    <property type="match status" value="1"/>
</dbReference>
<dbReference type="PANTHER" id="PTHR33446">
    <property type="entry name" value="PROTEIN TONB-RELATED"/>
    <property type="match status" value="1"/>
</dbReference>
<dbReference type="EMBL" id="CP094534">
    <property type="protein sequence ID" value="UOE34882.1"/>
    <property type="molecule type" value="Genomic_DNA"/>
</dbReference>
<dbReference type="Pfam" id="PF03544">
    <property type="entry name" value="TonB_C"/>
    <property type="match status" value="1"/>
</dbReference>
<comment type="subcellular location">
    <subcellularLocation>
        <location evidence="1">Cell inner membrane</location>
        <topology evidence="1">Single-pass membrane protein</topology>
        <orientation evidence="1">Periplasmic side</orientation>
    </subcellularLocation>
</comment>
<dbReference type="InterPro" id="IPR037682">
    <property type="entry name" value="TonB_C"/>
</dbReference>
<keyword evidence="7" id="KW-0653">Protein transport</keyword>
<keyword evidence="4" id="KW-1003">Cell membrane</keyword>
<dbReference type="RefSeq" id="WP_243516238.1">
    <property type="nucleotide sequence ID" value="NZ_CP094534.1"/>
</dbReference>
<dbReference type="NCBIfam" id="TIGR01352">
    <property type="entry name" value="tonB_Cterm"/>
    <property type="match status" value="1"/>
</dbReference>
<keyword evidence="3" id="KW-0813">Transport</keyword>
<sequence>MFWLLSAPAIAQKLPIATSAPEPVYAVVEQMPQLPGGGGSAAVVTFLQQHVVYPAPAAQARAEGRVFVSFTVSPAGKVMDAAVAKSFRPDCDSAALAGVRQLPRFEPGQQMGRPVPVRFTLPVTFRLPAAQAAPSDSTKQVYTYVEQMPLYQGEEGTKSLSEDLLREFRAVGGSGCPVPSFQILVSMKVGPSGTIYDVKSLRNQSAYPAAKQPTEGRGPLPSACDQALAAAARKLPRLTPGTQNGRRVAVSYTFLLNSSGQ</sequence>
<protein>
    <submittedName>
        <fullName evidence="11">Energy transducer TonB</fullName>
    </submittedName>
</protein>
<dbReference type="InterPro" id="IPR051045">
    <property type="entry name" value="TonB-dependent_transducer"/>
</dbReference>
<keyword evidence="9" id="KW-0472">Membrane</keyword>
<evidence type="ECO:0000256" key="8">
    <source>
        <dbReference type="ARBA" id="ARBA00022989"/>
    </source>
</evidence>
<gene>
    <name evidence="11" type="ORF">MTP16_04320</name>
</gene>
<keyword evidence="8" id="KW-1133">Transmembrane helix</keyword>
<dbReference type="PANTHER" id="PTHR33446:SF2">
    <property type="entry name" value="PROTEIN TONB"/>
    <property type="match status" value="1"/>
</dbReference>
<dbReference type="SUPFAM" id="SSF74653">
    <property type="entry name" value="TolA/TonB C-terminal domain"/>
    <property type="match status" value="1"/>
</dbReference>
<evidence type="ECO:0000256" key="2">
    <source>
        <dbReference type="ARBA" id="ARBA00006555"/>
    </source>
</evidence>
<evidence type="ECO:0000256" key="3">
    <source>
        <dbReference type="ARBA" id="ARBA00022448"/>
    </source>
</evidence>
<dbReference type="Proteomes" id="UP000831390">
    <property type="component" value="Chromosome"/>
</dbReference>
<evidence type="ECO:0000313" key="11">
    <source>
        <dbReference type="EMBL" id="UOE34882.1"/>
    </source>
</evidence>
<organism evidence="11 12">
    <name type="scientific">Hymenobacter monticola</name>
    <dbReference type="NCBI Taxonomy" id="1705399"/>
    <lineage>
        <taxon>Bacteria</taxon>
        <taxon>Pseudomonadati</taxon>
        <taxon>Bacteroidota</taxon>
        <taxon>Cytophagia</taxon>
        <taxon>Cytophagales</taxon>
        <taxon>Hymenobacteraceae</taxon>
        <taxon>Hymenobacter</taxon>
    </lineage>
</organism>
<keyword evidence="6" id="KW-0812">Transmembrane</keyword>
<proteinExistence type="inferred from homology"/>
<evidence type="ECO:0000256" key="7">
    <source>
        <dbReference type="ARBA" id="ARBA00022927"/>
    </source>
</evidence>
<reference evidence="11 12" key="1">
    <citation type="submission" date="2022-03" db="EMBL/GenBank/DDBJ databases">
        <title>Hymenobactersp. isolated from the air.</title>
        <authorList>
            <person name="Won M."/>
            <person name="Kwon S.-W."/>
        </authorList>
    </citation>
    <scope>NUCLEOTIDE SEQUENCE [LARGE SCALE GENOMIC DNA]</scope>
    <source>
        <strain evidence="11 12">KACC 22596</strain>
    </source>
</reference>
<comment type="similarity">
    <text evidence="2">Belongs to the TonB family.</text>
</comment>
<keyword evidence="5" id="KW-0997">Cell inner membrane</keyword>
<feature type="domain" description="TonB C-terminal" evidence="10">
    <location>
        <begin position="38"/>
        <end position="134"/>
    </location>
</feature>
<name>A0ABY4B6T4_9BACT</name>
<dbReference type="Gene3D" id="3.30.1150.10">
    <property type="match status" value="2"/>
</dbReference>
<evidence type="ECO:0000256" key="9">
    <source>
        <dbReference type="ARBA" id="ARBA00023136"/>
    </source>
</evidence>